<protein>
    <recommendedName>
        <fullName evidence="1">HAUS augmin-like complex subunit 6 N-terminal domain-containing protein</fullName>
    </recommendedName>
</protein>
<accession>A0AAN7PXV0</accession>
<dbReference type="GO" id="GO:0008017">
    <property type="term" value="F:microtubule binding"/>
    <property type="evidence" value="ECO:0007669"/>
    <property type="project" value="TreeGrafter"/>
</dbReference>
<proteinExistence type="predicted"/>
<dbReference type="InterPro" id="IPR028163">
    <property type="entry name" value="HAUS_6_N"/>
</dbReference>
<reference evidence="3" key="1">
    <citation type="submission" date="2023-01" db="EMBL/GenBank/DDBJ databases">
        <title>Key to firefly adult light organ development and bioluminescence: homeobox transcription factors regulate luciferase expression and transportation to peroxisome.</title>
        <authorList>
            <person name="Fu X."/>
        </authorList>
    </citation>
    <scope>NUCLEOTIDE SEQUENCE [LARGE SCALE GENOMIC DNA]</scope>
</reference>
<comment type="caution">
    <text evidence="2">The sequence shown here is derived from an EMBL/GenBank/DDBJ whole genome shotgun (WGS) entry which is preliminary data.</text>
</comment>
<name>A0AAN7PXV0_9COLE</name>
<keyword evidence="3" id="KW-1185">Reference proteome</keyword>
<evidence type="ECO:0000313" key="3">
    <source>
        <dbReference type="Proteomes" id="UP001353858"/>
    </source>
</evidence>
<dbReference type="EMBL" id="JARPUR010000003">
    <property type="protein sequence ID" value="KAK4880744.1"/>
    <property type="molecule type" value="Genomic_DNA"/>
</dbReference>
<dbReference type="Pfam" id="PF14661">
    <property type="entry name" value="HAUS6_N"/>
    <property type="match status" value="1"/>
</dbReference>
<dbReference type="PANTHER" id="PTHR16151">
    <property type="entry name" value="HAUS AUGMIN-LIKE COMPLEX SUBUNIT 6"/>
    <property type="match status" value="1"/>
</dbReference>
<dbReference type="Proteomes" id="UP001353858">
    <property type="component" value="Unassembled WGS sequence"/>
</dbReference>
<dbReference type="GO" id="GO:0051225">
    <property type="term" value="P:spindle assembly"/>
    <property type="evidence" value="ECO:0007669"/>
    <property type="project" value="InterPro"/>
</dbReference>
<dbReference type="GO" id="GO:0070652">
    <property type="term" value="C:HAUS complex"/>
    <property type="evidence" value="ECO:0007669"/>
    <property type="project" value="InterPro"/>
</dbReference>
<sequence>MQKELEMKLHEEFYKNVYILTLWYPPSEAFAEVFKKDMFVKKNKVGSQQAIYYLLEILDKSILKQKIKTWPIYNRCSEFEFRKEILKYINEINTIYEDADIPTITKSQLISPGGFKFIKFMFKLSRFILYLHLQRNHSIYPNLTLPLKVSKKESVTKQNIYRMSNVANAINKTTYGLINNFEKIHEVVLKESKILLLEISYMNDIIEEYRTKLEVLRQKALDIHEETIASEELLKKLRFLKLIKEKFIQCQLLCSYLKDPLKLKYDKQHNLLNTIQITDDTLDLIELLKNVIVVSDRKYLEVNPVTSDNLRMEVHRFTKLNNRLGDMLEDVKSIYKEALELSEKLQKEFIESQIYIENLKKL</sequence>
<organism evidence="2 3">
    <name type="scientific">Aquatica leii</name>
    <dbReference type="NCBI Taxonomy" id="1421715"/>
    <lineage>
        <taxon>Eukaryota</taxon>
        <taxon>Metazoa</taxon>
        <taxon>Ecdysozoa</taxon>
        <taxon>Arthropoda</taxon>
        <taxon>Hexapoda</taxon>
        <taxon>Insecta</taxon>
        <taxon>Pterygota</taxon>
        <taxon>Neoptera</taxon>
        <taxon>Endopterygota</taxon>
        <taxon>Coleoptera</taxon>
        <taxon>Polyphaga</taxon>
        <taxon>Elateriformia</taxon>
        <taxon>Elateroidea</taxon>
        <taxon>Lampyridae</taxon>
        <taxon>Luciolinae</taxon>
        <taxon>Aquatica</taxon>
    </lineage>
</organism>
<dbReference type="InterPro" id="IPR026797">
    <property type="entry name" value="HAUS_6"/>
</dbReference>
<gene>
    <name evidence="2" type="ORF">RN001_008890</name>
</gene>
<dbReference type="AlphaFoldDB" id="A0AAN7PXV0"/>
<evidence type="ECO:0000313" key="2">
    <source>
        <dbReference type="EMBL" id="KAK4880744.1"/>
    </source>
</evidence>
<evidence type="ECO:0000259" key="1">
    <source>
        <dbReference type="Pfam" id="PF14661"/>
    </source>
</evidence>
<dbReference type="PANTHER" id="PTHR16151:SF2">
    <property type="entry name" value="HAUS AUGMIN-LIKE COMPLEX SUBUNIT 6"/>
    <property type="match status" value="1"/>
</dbReference>
<feature type="domain" description="HAUS augmin-like complex subunit 6 N-terminal" evidence="1">
    <location>
        <begin position="13"/>
        <end position="191"/>
    </location>
</feature>
<dbReference type="GO" id="GO:1990498">
    <property type="term" value="C:mitotic spindle microtubule"/>
    <property type="evidence" value="ECO:0007669"/>
    <property type="project" value="TreeGrafter"/>
</dbReference>